<protein>
    <recommendedName>
        <fullName evidence="3">F-box domain-containing protein</fullName>
    </recommendedName>
</protein>
<keyword evidence="2" id="KW-1185">Reference proteome</keyword>
<gene>
    <name evidence="1" type="ORF">K466DRAFT_604918</name>
</gene>
<dbReference type="Proteomes" id="UP000308197">
    <property type="component" value="Unassembled WGS sequence"/>
</dbReference>
<sequence>MCEILYKENFSKQDRTDFLAMMLSCSNIFPFTAKLLWSNFGPDPYPLLAILDTLCDHLNDLNASKTGTFAPDMRESVLSSNLPFYTSLVRKVVIGCDHVGCGALSSLSALLGEPVFPSVRDLSWSQHGADCKAIRSVLSPSLRSLSVEVINDTQFIPRDAPFSGWVDEMCTSVALLSPNITRLHIGASVKLSIRSGSLGRLKSLKELVGRHIHLHSHGQAEVPLPCLEAVSVSSALQRHSILNSVQDLFSCPCLSLRTVTIESSAYHRRTDHRDFIEYIRPLLLVHGMEQVSFKLVRHVFRFTDEHLKELVKTWPLIRGLHMSFVIEDDESAPCLVSLGYIAHNCTRLRVLSLPAWETPKDCLPFSISAPPNHPLEELRAMRIQFADGGESASGDALRHAFPALRSSLGDGVSTYALTFLYSKTGDLPIGTRRVGTLADAPEFSDDSVK</sequence>
<proteinExistence type="predicted"/>
<evidence type="ECO:0008006" key="3">
    <source>
        <dbReference type="Google" id="ProtNLM"/>
    </source>
</evidence>
<organism evidence="1 2">
    <name type="scientific">Polyporus arcularius HHB13444</name>
    <dbReference type="NCBI Taxonomy" id="1314778"/>
    <lineage>
        <taxon>Eukaryota</taxon>
        <taxon>Fungi</taxon>
        <taxon>Dikarya</taxon>
        <taxon>Basidiomycota</taxon>
        <taxon>Agaricomycotina</taxon>
        <taxon>Agaricomycetes</taxon>
        <taxon>Polyporales</taxon>
        <taxon>Polyporaceae</taxon>
        <taxon>Polyporus</taxon>
    </lineage>
</organism>
<dbReference type="EMBL" id="ML211681">
    <property type="protein sequence ID" value="TFK80937.1"/>
    <property type="molecule type" value="Genomic_DNA"/>
</dbReference>
<name>A0A5C3NWL8_9APHY</name>
<reference evidence="1 2" key="1">
    <citation type="journal article" date="2019" name="Nat. Ecol. Evol.">
        <title>Megaphylogeny resolves global patterns of mushroom evolution.</title>
        <authorList>
            <person name="Varga T."/>
            <person name="Krizsan K."/>
            <person name="Foldi C."/>
            <person name="Dima B."/>
            <person name="Sanchez-Garcia M."/>
            <person name="Sanchez-Ramirez S."/>
            <person name="Szollosi G.J."/>
            <person name="Szarkandi J.G."/>
            <person name="Papp V."/>
            <person name="Albert L."/>
            <person name="Andreopoulos W."/>
            <person name="Angelini C."/>
            <person name="Antonin V."/>
            <person name="Barry K.W."/>
            <person name="Bougher N.L."/>
            <person name="Buchanan P."/>
            <person name="Buyck B."/>
            <person name="Bense V."/>
            <person name="Catcheside P."/>
            <person name="Chovatia M."/>
            <person name="Cooper J."/>
            <person name="Damon W."/>
            <person name="Desjardin D."/>
            <person name="Finy P."/>
            <person name="Geml J."/>
            <person name="Haridas S."/>
            <person name="Hughes K."/>
            <person name="Justo A."/>
            <person name="Karasinski D."/>
            <person name="Kautmanova I."/>
            <person name="Kiss B."/>
            <person name="Kocsube S."/>
            <person name="Kotiranta H."/>
            <person name="LaButti K.M."/>
            <person name="Lechner B.E."/>
            <person name="Liimatainen K."/>
            <person name="Lipzen A."/>
            <person name="Lukacs Z."/>
            <person name="Mihaltcheva S."/>
            <person name="Morgado L.N."/>
            <person name="Niskanen T."/>
            <person name="Noordeloos M.E."/>
            <person name="Ohm R.A."/>
            <person name="Ortiz-Santana B."/>
            <person name="Ovrebo C."/>
            <person name="Racz N."/>
            <person name="Riley R."/>
            <person name="Savchenko A."/>
            <person name="Shiryaev A."/>
            <person name="Soop K."/>
            <person name="Spirin V."/>
            <person name="Szebenyi C."/>
            <person name="Tomsovsky M."/>
            <person name="Tulloss R.E."/>
            <person name="Uehling J."/>
            <person name="Grigoriev I.V."/>
            <person name="Vagvolgyi C."/>
            <person name="Papp T."/>
            <person name="Martin F.M."/>
            <person name="Miettinen O."/>
            <person name="Hibbett D.S."/>
            <person name="Nagy L.G."/>
        </authorList>
    </citation>
    <scope>NUCLEOTIDE SEQUENCE [LARGE SCALE GENOMIC DNA]</scope>
    <source>
        <strain evidence="1 2">HHB13444</strain>
    </source>
</reference>
<evidence type="ECO:0000313" key="2">
    <source>
        <dbReference type="Proteomes" id="UP000308197"/>
    </source>
</evidence>
<dbReference type="SUPFAM" id="SSF52047">
    <property type="entry name" value="RNI-like"/>
    <property type="match status" value="1"/>
</dbReference>
<evidence type="ECO:0000313" key="1">
    <source>
        <dbReference type="EMBL" id="TFK80937.1"/>
    </source>
</evidence>
<dbReference type="AlphaFoldDB" id="A0A5C3NWL8"/>
<dbReference type="InParanoid" id="A0A5C3NWL8"/>
<accession>A0A5C3NWL8</accession>